<dbReference type="EMBL" id="OIVN01002335">
    <property type="protein sequence ID" value="SPD02725.1"/>
    <property type="molecule type" value="Genomic_DNA"/>
</dbReference>
<name>A0A2N9GT13_FAGSY</name>
<evidence type="ECO:0000313" key="1">
    <source>
        <dbReference type="EMBL" id="SPD02725.1"/>
    </source>
</evidence>
<dbReference type="InterPro" id="IPR032675">
    <property type="entry name" value="LRR_dom_sf"/>
</dbReference>
<reference evidence="1" key="1">
    <citation type="submission" date="2018-02" db="EMBL/GenBank/DDBJ databases">
        <authorList>
            <person name="Cohen D.B."/>
            <person name="Kent A.D."/>
        </authorList>
    </citation>
    <scope>NUCLEOTIDE SEQUENCE</scope>
</reference>
<dbReference type="InterPro" id="IPR044974">
    <property type="entry name" value="Disease_R_plants"/>
</dbReference>
<dbReference type="SUPFAM" id="SSF52058">
    <property type="entry name" value="L domain-like"/>
    <property type="match status" value="1"/>
</dbReference>
<dbReference type="GO" id="GO:0006952">
    <property type="term" value="P:defense response"/>
    <property type="evidence" value="ECO:0007669"/>
    <property type="project" value="InterPro"/>
</dbReference>
<dbReference type="AlphaFoldDB" id="A0A2N9GT13"/>
<accession>A0A2N9GT13</accession>
<gene>
    <name evidence="1" type="ORF">FSB_LOCUS30607</name>
</gene>
<organism evidence="1">
    <name type="scientific">Fagus sylvatica</name>
    <name type="common">Beechnut</name>
    <dbReference type="NCBI Taxonomy" id="28930"/>
    <lineage>
        <taxon>Eukaryota</taxon>
        <taxon>Viridiplantae</taxon>
        <taxon>Streptophyta</taxon>
        <taxon>Embryophyta</taxon>
        <taxon>Tracheophyta</taxon>
        <taxon>Spermatophyta</taxon>
        <taxon>Magnoliopsida</taxon>
        <taxon>eudicotyledons</taxon>
        <taxon>Gunneridae</taxon>
        <taxon>Pentapetalae</taxon>
        <taxon>rosids</taxon>
        <taxon>fabids</taxon>
        <taxon>Fagales</taxon>
        <taxon>Fagaceae</taxon>
        <taxon>Fagus</taxon>
    </lineage>
</organism>
<dbReference type="PANTHER" id="PTHR11017:SF385">
    <property type="entry name" value="DISEASE RESISTANCE PROTEIN (TIR-NBS-LRR CLASS)-RELATED"/>
    <property type="match status" value="1"/>
</dbReference>
<proteinExistence type="predicted"/>
<sequence>MLNLPGVYNFQVDSKAFARMASAKECFQLNFVRLKGNFQCPSKRLRYLECHSYHLMRTPDFPEITNLEVSVLNNCTSLVKVHNSVVHLDKLVTLDLADCKNLTKIPSGIYKLKSDFVNLSGCTKLVKGLTDCASLVENHEAITNTFLMNLPGVYGLQVDSNAFARMRQPELWKGPKILQYLKFLDVSHSHHLIRTPDFLGITNLEVLVLNNCTSLIEVHISVLHLNKLVTLDLALFCKNLTDGAEDKYRARPAWSSRSRLQVMQVYEDYLNSERLFSSPLPSTSYPQDPLSPESSYPHALKLIIWPNGEVFNIKLPICFTDLDANANNATSWTDITYSIGINHKAVCCR</sequence>
<dbReference type="Gene3D" id="3.80.10.10">
    <property type="entry name" value="Ribonuclease Inhibitor"/>
    <property type="match status" value="1"/>
</dbReference>
<dbReference type="PANTHER" id="PTHR11017">
    <property type="entry name" value="LEUCINE-RICH REPEAT-CONTAINING PROTEIN"/>
    <property type="match status" value="1"/>
</dbReference>
<protein>
    <submittedName>
        <fullName evidence="1">Uncharacterized protein</fullName>
    </submittedName>
</protein>